<keyword evidence="2" id="KW-1185">Reference proteome</keyword>
<reference evidence="1" key="1">
    <citation type="journal article" date="2020" name="Stud. Mycol.">
        <title>101 Dothideomycetes genomes: a test case for predicting lifestyles and emergence of pathogens.</title>
        <authorList>
            <person name="Haridas S."/>
            <person name="Albert R."/>
            <person name="Binder M."/>
            <person name="Bloem J."/>
            <person name="Labutti K."/>
            <person name="Salamov A."/>
            <person name="Andreopoulos B."/>
            <person name="Baker S."/>
            <person name="Barry K."/>
            <person name="Bills G."/>
            <person name="Bluhm B."/>
            <person name="Cannon C."/>
            <person name="Castanera R."/>
            <person name="Culley D."/>
            <person name="Daum C."/>
            <person name="Ezra D."/>
            <person name="Gonzalez J."/>
            <person name="Henrissat B."/>
            <person name="Kuo A."/>
            <person name="Liang C."/>
            <person name="Lipzen A."/>
            <person name="Lutzoni F."/>
            <person name="Magnuson J."/>
            <person name="Mondo S."/>
            <person name="Nolan M."/>
            <person name="Ohm R."/>
            <person name="Pangilinan J."/>
            <person name="Park H.-J."/>
            <person name="Ramirez L."/>
            <person name="Alfaro M."/>
            <person name="Sun H."/>
            <person name="Tritt A."/>
            <person name="Yoshinaga Y."/>
            <person name="Zwiers L.-H."/>
            <person name="Turgeon B."/>
            <person name="Goodwin S."/>
            <person name="Spatafora J."/>
            <person name="Crous P."/>
            <person name="Grigoriev I."/>
        </authorList>
    </citation>
    <scope>NUCLEOTIDE SEQUENCE</scope>
    <source>
        <strain evidence="1">CBS 122367</strain>
    </source>
</reference>
<evidence type="ECO:0008006" key="3">
    <source>
        <dbReference type="Google" id="ProtNLM"/>
    </source>
</evidence>
<proteinExistence type="predicted"/>
<sequence length="296" mass="34220">MPSLLTLPRELRDEIIGLVVASNIPLPADRTRRRARDYRVWSMDHVVFHPSSPAAYRPSSLSLLLTSKQIYAETLSRLEQAETDLEVDVAFLDMAWLWPTYRVIPPRTERPLKRMDVNISLVQSEEEARTVRMRVTYDTFWGFAHRLLVVGPIRDAYKPKGGICVKELRLNLDMDKNRTGNYMFSEVEIPMRTVEGHANLTENHRWLFGSEASVAETWVKQLATFTVEDIALARTWKPMAAMALRRIGRVVFCIDGKERSNLDLGDFVSESHVERLPSKDQIYYENIRDSRKRNGL</sequence>
<dbReference type="AlphaFoldDB" id="A0A6G1IIT2"/>
<gene>
    <name evidence="1" type="ORF">K458DRAFT_156467</name>
</gene>
<accession>A0A6G1IIT2</accession>
<dbReference type="OrthoDB" id="2823490at2759"/>
<dbReference type="EMBL" id="MU005618">
    <property type="protein sequence ID" value="KAF2677809.1"/>
    <property type="molecule type" value="Genomic_DNA"/>
</dbReference>
<dbReference type="Proteomes" id="UP000799291">
    <property type="component" value="Unassembled WGS sequence"/>
</dbReference>
<name>A0A6G1IIT2_9PLEO</name>
<organism evidence="1 2">
    <name type="scientific">Lentithecium fluviatile CBS 122367</name>
    <dbReference type="NCBI Taxonomy" id="1168545"/>
    <lineage>
        <taxon>Eukaryota</taxon>
        <taxon>Fungi</taxon>
        <taxon>Dikarya</taxon>
        <taxon>Ascomycota</taxon>
        <taxon>Pezizomycotina</taxon>
        <taxon>Dothideomycetes</taxon>
        <taxon>Pleosporomycetidae</taxon>
        <taxon>Pleosporales</taxon>
        <taxon>Massarineae</taxon>
        <taxon>Lentitheciaceae</taxon>
        <taxon>Lentithecium</taxon>
    </lineage>
</organism>
<evidence type="ECO:0000313" key="2">
    <source>
        <dbReference type="Proteomes" id="UP000799291"/>
    </source>
</evidence>
<protein>
    <recommendedName>
        <fullName evidence="3">F-box domain-containing protein</fullName>
    </recommendedName>
</protein>
<evidence type="ECO:0000313" key="1">
    <source>
        <dbReference type="EMBL" id="KAF2677809.1"/>
    </source>
</evidence>